<evidence type="ECO:0000313" key="9">
    <source>
        <dbReference type="Proteomes" id="UP000177932"/>
    </source>
</evidence>
<evidence type="ECO:0000256" key="4">
    <source>
        <dbReference type="ARBA" id="ARBA00022989"/>
    </source>
</evidence>
<sequence length="213" mass="24060">MNNLKKTYNLMIVGFVAVATLAVYIWAIRQDFFQDFIVWSQQNFTLYFCILVLIKFIGIVWPPIPGGILTLGSIPVIGWFNAYLADIIGGISGACAAYFLGKRYGYAILRKLFDEPVINRISSIKISKKKEIEAIFILRLFTGSISEAVSYGCGLMKISFRNFAIGTFAASVFLIPIFYIAEDLLSGKRILLHISTIIIVGFIFYKLRGRYFE</sequence>
<evidence type="ECO:0000259" key="7">
    <source>
        <dbReference type="Pfam" id="PF09335"/>
    </source>
</evidence>
<dbReference type="GO" id="GO:0005886">
    <property type="term" value="C:plasma membrane"/>
    <property type="evidence" value="ECO:0007669"/>
    <property type="project" value="UniProtKB-SubCell"/>
</dbReference>
<proteinExistence type="inferred from homology"/>
<gene>
    <name evidence="8" type="ORF">A2827_02550</name>
</gene>
<feature type="transmembrane region" description="Helical" evidence="6">
    <location>
        <begin position="163"/>
        <end position="181"/>
    </location>
</feature>
<evidence type="ECO:0000313" key="8">
    <source>
        <dbReference type="EMBL" id="OGZ58391.1"/>
    </source>
</evidence>
<dbReference type="InterPro" id="IPR015414">
    <property type="entry name" value="TMEM64"/>
</dbReference>
<dbReference type="PANTHER" id="PTHR12677:SF59">
    <property type="entry name" value="GOLGI APPARATUS MEMBRANE PROTEIN TVP38-RELATED"/>
    <property type="match status" value="1"/>
</dbReference>
<name>A0A1G2H804_9BACT</name>
<dbReference type="STRING" id="1802158.A2827_02550"/>
<feature type="transmembrane region" description="Helical" evidence="6">
    <location>
        <begin position="44"/>
        <end position="64"/>
    </location>
</feature>
<dbReference type="Pfam" id="PF09335">
    <property type="entry name" value="VTT_dom"/>
    <property type="match status" value="1"/>
</dbReference>
<dbReference type="EMBL" id="MHOD01000008">
    <property type="protein sequence ID" value="OGZ58391.1"/>
    <property type="molecule type" value="Genomic_DNA"/>
</dbReference>
<reference evidence="8 9" key="1">
    <citation type="journal article" date="2016" name="Nat. Commun.">
        <title>Thousands of microbial genomes shed light on interconnected biogeochemical processes in an aquifer system.</title>
        <authorList>
            <person name="Anantharaman K."/>
            <person name="Brown C.T."/>
            <person name="Hug L.A."/>
            <person name="Sharon I."/>
            <person name="Castelle C.J."/>
            <person name="Probst A.J."/>
            <person name="Thomas B.C."/>
            <person name="Singh A."/>
            <person name="Wilkins M.J."/>
            <person name="Karaoz U."/>
            <person name="Brodie E.L."/>
            <person name="Williams K.H."/>
            <person name="Hubbard S.S."/>
            <person name="Banfield J.F."/>
        </authorList>
    </citation>
    <scope>NUCLEOTIDE SEQUENCE [LARGE SCALE GENOMIC DNA]</scope>
</reference>
<keyword evidence="2 6" id="KW-1003">Cell membrane</keyword>
<evidence type="ECO:0000256" key="2">
    <source>
        <dbReference type="ARBA" id="ARBA00022475"/>
    </source>
</evidence>
<feature type="transmembrane region" description="Helical" evidence="6">
    <location>
        <begin position="187"/>
        <end position="205"/>
    </location>
</feature>
<evidence type="ECO:0000256" key="1">
    <source>
        <dbReference type="ARBA" id="ARBA00004651"/>
    </source>
</evidence>
<accession>A0A1G2H804</accession>
<protein>
    <recommendedName>
        <fullName evidence="6">TVP38/TMEM64 family membrane protein</fullName>
    </recommendedName>
</protein>
<feature type="transmembrane region" description="Helical" evidence="6">
    <location>
        <begin position="12"/>
        <end position="32"/>
    </location>
</feature>
<keyword evidence="4 6" id="KW-1133">Transmembrane helix</keyword>
<evidence type="ECO:0000256" key="5">
    <source>
        <dbReference type="ARBA" id="ARBA00023136"/>
    </source>
</evidence>
<evidence type="ECO:0000256" key="6">
    <source>
        <dbReference type="RuleBase" id="RU366058"/>
    </source>
</evidence>
<comment type="subcellular location">
    <subcellularLocation>
        <location evidence="1 6">Cell membrane</location>
        <topology evidence="1 6">Multi-pass membrane protein</topology>
    </subcellularLocation>
</comment>
<dbReference type="AlphaFoldDB" id="A0A1G2H804"/>
<keyword evidence="5 6" id="KW-0472">Membrane</keyword>
<comment type="caution">
    <text evidence="8">The sequence shown here is derived from an EMBL/GenBank/DDBJ whole genome shotgun (WGS) entry which is preliminary data.</text>
</comment>
<comment type="similarity">
    <text evidence="6">Belongs to the TVP38/TMEM64 family.</text>
</comment>
<organism evidence="8 9">
    <name type="scientific">Candidatus Spechtbacteria bacterium RIFCSPHIGHO2_01_FULL_43_30</name>
    <dbReference type="NCBI Taxonomy" id="1802158"/>
    <lineage>
        <taxon>Bacteria</taxon>
        <taxon>Candidatus Spechtiibacteriota</taxon>
    </lineage>
</organism>
<feature type="transmembrane region" description="Helical" evidence="6">
    <location>
        <begin position="76"/>
        <end position="101"/>
    </location>
</feature>
<dbReference type="Proteomes" id="UP000177932">
    <property type="component" value="Unassembled WGS sequence"/>
</dbReference>
<dbReference type="PANTHER" id="PTHR12677">
    <property type="entry name" value="GOLGI APPARATUS MEMBRANE PROTEIN TVP38-RELATED"/>
    <property type="match status" value="1"/>
</dbReference>
<dbReference type="InterPro" id="IPR032816">
    <property type="entry name" value="VTT_dom"/>
</dbReference>
<keyword evidence="3 6" id="KW-0812">Transmembrane</keyword>
<feature type="domain" description="VTT" evidence="7">
    <location>
        <begin position="64"/>
        <end position="176"/>
    </location>
</feature>
<evidence type="ECO:0000256" key="3">
    <source>
        <dbReference type="ARBA" id="ARBA00022692"/>
    </source>
</evidence>